<dbReference type="NCBIfam" id="TIGR01494">
    <property type="entry name" value="ATPase_P-type"/>
    <property type="match status" value="2"/>
</dbReference>
<evidence type="ECO:0000259" key="16">
    <source>
        <dbReference type="Pfam" id="PF00690"/>
    </source>
</evidence>
<dbReference type="PANTHER" id="PTHR45630">
    <property type="entry name" value="CATION-TRANSPORTING ATPASE-RELATED"/>
    <property type="match status" value="1"/>
</dbReference>
<dbReference type="InterPro" id="IPR023299">
    <property type="entry name" value="ATPase_P-typ_cyto_dom_N"/>
</dbReference>
<feature type="transmembrane region" description="Helical" evidence="14">
    <location>
        <begin position="94"/>
        <end position="110"/>
    </location>
</feature>
<evidence type="ECO:0000256" key="5">
    <source>
        <dbReference type="ARBA" id="ARBA00022723"/>
    </source>
</evidence>
<dbReference type="SUPFAM" id="SSF81665">
    <property type="entry name" value="Calcium ATPase, transmembrane domain M"/>
    <property type="match status" value="1"/>
</dbReference>
<dbReference type="FunFam" id="3.40.50.1000:FF:000045">
    <property type="entry name" value="Cation-transporting ATPase"/>
    <property type="match status" value="1"/>
</dbReference>
<comment type="similarity">
    <text evidence="2">Belongs to the cation transport ATPase (P-type) (TC 3.A.3) family. Type V subfamily.</text>
</comment>
<organism evidence="17 18">
    <name type="scientific">Magallana gigas</name>
    <name type="common">Pacific oyster</name>
    <name type="synonym">Crassostrea gigas</name>
    <dbReference type="NCBI Taxonomy" id="29159"/>
    <lineage>
        <taxon>Eukaryota</taxon>
        <taxon>Metazoa</taxon>
        <taxon>Spiralia</taxon>
        <taxon>Lophotrochozoa</taxon>
        <taxon>Mollusca</taxon>
        <taxon>Bivalvia</taxon>
        <taxon>Autobranchia</taxon>
        <taxon>Pteriomorphia</taxon>
        <taxon>Ostreida</taxon>
        <taxon>Ostreoidea</taxon>
        <taxon>Ostreidae</taxon>
        <taxon>Magallana</taxon>
    </lineage>
</organism>
<evidence type="ECO:0000256" key="7">
    <source>
        <dbReference type="ARBA" id="ARBA00022840"/>
    </source>
</evidence>
<dbReference type="AlphaFoldDB" id="A0A8W8KEF5"/>
<feature type="domain" description="P-type ATPase A" evidence="15">
    <location>
        <begin position="154"/>
        <end position="271"/>
    </location>
</feature>
<keyword evidence="11 14" id="KW-0472">Membrane</keyword>
<dbReference type="InterPro" id="IPR006544">
    <property type="entry name" value="P-type_TPase_V"/>
</dbReference>
<dbReference type="Gene3D" id="3.40.50.1000">
    <property type="entry name" value="HAD superfamily/HAD-like"/>
    <property type="match status" value="1"/>
</dbReference>
<comment type="subcellular location">
    <subcellularLocation>
        <location evidence="1">Membrane</location>
        <topology evidence="1">Multi-pass membrane protein</topology>
    </subcellularLocation>
</comment>
<dbReference type="Gene3D" id="3.40.1110.10">
    <property type="entry name" value="Calcium-transporting ATPase, cytoplasmic domain N"/>
    <property type="match status" value="1"/>
</dbReference>
<dbReference type="EnsemblMetazoa" id="G23537.1">
    <property type="protein sequence ID" value="G23537.1:cds"/>
    <property type="gene ID" value="G23537"/>
</dbReference>
<keyword evidence="3" id="KW-0597">Phosphoprotein</keyword>
<reference evidence="17" key="1">
    <citation type="submission" date="2022-08" db="UniProtKB">
        <authorList>
            <consortium name="EnsemblMetazoa"/>
        </authorList>
    </citation>
    <scope>IDENTIFICATION</scope>
    <source>
        <strain evidence="17">05x7-T-G4-1.051#20</strain>
    </source>
</reference>
<feature type="transmembrane region" description="Helical" evidence="14">
    <location>
        <begin position="288"/>
        <end position="308"/>
    </location>
</feature>
<dbReference type="GO" id="GO:0015203">
    <property type="term" value="F:polyamine transmembrane transporter activity"/>
    <property type="evidence" value="ECO:0007669"/>
    <property type="project" value="TreeGrafter"/>
</dbReference>
<keyword evidence="4 14" id="KW-0812">Transmembrane</keyword>
<feature type="transmembrane region" description="Helical" evidence="14">
    <location>
        <begin position="116"/>
        <end position="134"/>
    </location>
</feature>
<name>A0A8W8KEF5_MAGGI</name>
<dbReference type="InterPro" id="IPR044492">
    <property type="entry name" value="P_typ_ATPase_HD_dom"/>
</dbReference>
<dbReference type="SUPFAM" id="SSF81653">
    <property type="entry name" value="Calcium ATPase, transduction domain A"/>
    <property type="match status" value="1"/>
</dbReference>
<comment type="catalytic activity">
    <reaction evidence="12">
        <text>ATP + H2O = ADP + phosphate + H(+)</text>
        <dbReference type="Rhea" id="RHEA:13065"/>
        <dbReference type="ChEBI" id="CHEBI:15377"/>
        <dbReference type="ChEBI" id="CHEBI:15378"/>
        <dbReference type="ChEBI" id="CHEBI:30616"/>
        <dbReference type="ChEBI" id="CHEBI:43474"/>
        <dbReference type="ChEBI" id="CHEBI:456216"/>
    </reaction>
</comment>
<dbReference type="PANTHER" id="PTHR45630:SF8">
    <property type="entry name" value="CATION-TRANSPORTING ATPASE"/>
    <property type="match status" value="1"/>
</dbReference>
<dbReference type="GO" id="GO:0046872">
    <property type="term" value="F:metal ion binding"/>
    <property type="evidence" value="ECO:0007669"/>
    <property type="project" value="UniProtKB-KW"/>
</dbReference>
<evidence type="ECO:0000256" key="2">
    <source>
        <dbReference type="ARBA" id="ARBA00006000"/>
    </source>
</evidence>
<evidence type="ECO:0000256" key="14">
    <source>
        <dbReference type="SAM" id="Phobius"/>
    </source>
</evidence>
<keyword evidence="6" id="KW-0547">Nucleotide-binding</keyword>
<evidence type="ECO:0000256" key="4">
    <source>
        <dbReference type="ARBA" id="ARBA00022692"/>
    </source>
</evidence>
<protein>
    <recommendedName>
        <fullName evidence="19">Cation-transporting ATPase 13A3</fullName>
    </recommendedName>
</protein>
<keyword evidence="18" id="KW-1185">Reference proteome</keyword>
<feature type="transmembrane region" description="Helical" evidence="14">
    <location>
        <begin position="785"/>
        <end position="804"/>
    </location>
</feature>
<dbReference type="Pfam" id="PF00122">
    <property type="entry name" value="E1-E2_ATPase"/>
    <property type="match status" value="1"/>
</dbReference>
<feature type="transmembrane region" description="Helical" evidence="14">
    <location>
        <begin position="914"/>
        <end position="936"/>
    </location>
</feature>
<dbReference type="InterPro" id="IPR008250">
    <property type="entry name" value="ATPase_P-typ_transduc_dom_A_sf"/>
</dbReference>
<dbReference type="Proteomes" id="UP000005408">
    <property type="component" value="Unassembled WGS sequence"/>
</dbReference>
<dbReference type="SFLD" id="SFLDF00027">
    <property type="entry name" value="p-type_atpase"/>
    <property type="match status" value="1"/>
</dbReference>
<dbReference type="GO" id="GO:0006874">
    <property type="term" value="P:intracellular calcium ion homeostasis"/>
    <property type="evidence" value="ECO:0007669"/>
    <property type="project" value="TreeGrafter"/>
</dbReference>
<dbReference type="GO" id="GO:0005524">
    <property type="term" value="F:ATP binding"/>
    <property type="evidence" value="ECO:0007669"/>
    <property type="project" value="UniProtKB-KW"/>
</dbReference>
<feature type="region of interest" description="Disordered" evidence="13">
    <location>
        <begin position="1"/>
        <end position="25"/>
    </location>
</feature>
<dbReference type="PRINTS" id="PR00119">
    <property type="entry name" value="CATATPASE"/>
</dbReference>
<evidence type="ECO:0000256" key="12">
    <source>
        <dbReference type="ARBA" id="ARBA00049360"/>
    </source>
</evidence>
<dbReference type="InterPro" id="IPR023214">
    <property type="entry name" value="HAD_sf"/>
</dbReference>
<dbReference type="InterPro" id="IPR059000">
    <property type="entry name" value="ATPase_P-type_domA"/>
</dbReference>
<dbReference type="InterPro" id="IPR001757">
    <property type="entry name" value="P_typ_ATPase"/>
</dbReference>
<dbReference type="GO" id="GO:0019829">
    <property type="term" value="F:ATPase-coupled monoatomic cation transmembrane transporter activity"/>
    <property type="evidence" value="ECO:0007669"/>
    <property type="project" value="TreeGrafter"/>
</dbReference>
<evidence type="ECO:0000313" key="18">
    <source>
        <dbReference type="Proteomes" id="UP000005408"/>
    </source>
</evidence>
<sequence length="1007" mass="113392">MDFRKDFVSSGTQAVDSDDESPADTSGLIVSQEEFKLRYFDHHTVDIYGIGEAKSSQSSKIFLREPNNQKQLVYGENSIEVEVKSYWRLFIEEVMNPFYVFQIASIILWLCDQYYYYAACILFISLMSIGISLYETKRQSKTLHDMVSTQAQPSVCVEEEVYEDVPTGKLVPGDVIAIPQHGCVMTCDAVLITGTCIVNESMLTGESVPVTKTPMTHQEDEEVYSPDNHKRHTLFSGTHILQTRFYGNSKVKAVVVRTGFRTAKGELVRAILFPKPLDMKFYRDAMKFILFLGCMAALGMTYSIIIYVKQGIYPMKIVSRLKKKGIYCISPPRINFCGRLDVFCFDKTGTLTEYGLDMLGVLPIKNAGFCGVVDDPSTLEVGPFLTCMATCHSLTVIDGELSGDPLDLIMFNSTKWVLEEPGKDTSKFDTIMPTVVRPCTKDTFTSSENPFEVGIIRQFTFSSSVQRMSVITRTLSEDGMQLFCKGAPEKIAPSVSKIQSRMNSMTFYIATQFKLTWHQAQRISRDKVEFNMTFLGMIVLQNKLKPETKPAIHKLREARIRTVMVTGDMIQTAISVARNCGMIPIKDRVIIIEASPPDAHGPANIKWVTAETPDEGTDYYTDSDYLEDVHIDLENPHKMHNFHFAVSGQAFAVLTTHFPEYIPRVVVKGTVFARMSPDQKLQLIEELQNIGYNVGMCGDGANDCEALKAAHAGISLSEAEASVAAPFTSSIPNIECVIRVMREGRAALVTSFGCFKYMALYSFIQYVSVLILYTFDANLADMQFLYVDLVITTSVAVLMGYSGAYHKLVPQRPPAFLYLHFQPWYKPAPKNLDADNTHCWETTVIFLVSTYQYIASAFVFSKGPPFREPIYKNVPFLLTLCSLFAFSTYLLMLPFKPILDFFNLMELHTKSVEFRSVLLAFSVGFIFAACLLEYLIMDVKCTKKCLNSCSHCCGNGDEKKDHYRKIQNEIQLSNWPPIGQVTYASLNEPHVEIEEELMRSQGAILVN</sequence>
<feature type="domain" description="Cation-transporting P-type ATPase N-terminal" evidence="16">
    <location>
        <begin position="69"/>
        <end position="109"/>
    </location>
</feature>
<dbReference type="GO" id="GO:0016887">
    <property type="term" value="F:ATP hydrolysis activity"/>
    <property type="evidence" value="ECO:0007669"/>
    <property type="project" value="InterPro"/>
</dbReference>
<dbReference type="GO" id="GO:0140358">
    <property type="term" value="F:P-type transmembrane transporter activity"/>
    <property type="evidence" value="ECO:0007669"/>
    <property type="project" value="InterPro"/>
</dbReference>
<keyword evidence="5" id="KW-0479">Metal-binding</keyword>
<dbReference type="InterPro" id="IPR018303">
    <property type="entry name" value="ATPase_P-typ_P_site"/>
</dbReference>
<dbReference type="SFLD" id="SFLDS00003">
    <property type="entry name" value="Haloacid_Dehalogenase"/>
    <property type="match status" value="1"/>
</dbReference>
<accession>A0A8W8KEF5</accession>
<evidence type="ECO:0000259" key="15">
    <source>
        <dbReference type="Pfam" id="PF00122"/>
    </source>
</evidence>
<dbReference type="GO" id="GO:0031902">
    <property type="term" value="C:late endosome membrane"/>
    <property type="evidence" value="ECO:0007669"/>
    <property type="project" value="TreeGrafter"/>
</dbReference>
<feature type="transmembrane region" description="Helical" evidence="14">
    <location>
        <begin position="873"/>
        <end position="894"/>
    </location>
</feature>
<evidence type="ECO:0008006" key="19">
    <source>
        <dbReference type="Google" id="ProtNLM"/>
    </source>
</evidence>
<evidence type="ECO:0000256" key="1">
    <source>
        <dbReference type="ARBA" id="ARBA00004141"/>
    </source>
</evidence>
<dbReference type="InterPro" id="IPR036412">
    <property type="entry name" value="HAD-like_sf"/>
</dbReference>
<proteinExistence type="inferred from homology"/>
<feature type="transmembrane region" description="Helical" evidence="14">
    <location>
        <begin position="755"/>
        <end position="773"/>
    </location>
</feature>
<dbReference type="Gene3D" id="2.70.150.10">
    <property type="entry name" value="Calcium-transporting ATPase, cytoplasmic transduction domain A"/>
    <property type="match status" value="1"/>
</dbReference>
<dbReference type="SUPFAM" id="SSF56784">
    <property type="entry name" value="HAD-like"/>
    <property type="match status" value="1"/>
</dbReference>
<evidence type="ECO:0000256" key="10">
    <source>
        <dbReference type="ARBA" id="ARBA00022989"/>
    </source>
</evidence>
<dbReference type="SUPFAM" id="SSF81660">
    <property type="entry name" value="Metal cation-transporting ATPase, ATP-binding domain N"/>
    <property type="match status" value="1"/>
</dbReference>
<dbReference type="PROSITE" id="PS01229">
    <property type="entry name" value="COF_2"/>
    <property type="match status" value="1"/>
</dbReference>
<dbReference type="Pfam" id="PF00690">
    <property type="entry name" value="Cation_ATPase_N"/>
    <property type="match status" value="1"/>
</dbReference>
<dbReference type="InterPro" id="IPR023298">
    <property type="entry name" value="ATPase_P-typ_TM_dom_sf"/>
</dbReference>
<dbReference type="InterPro" id="IPR004014">
    <property type="entry name" value="ATPase_P-typ_cation-transptr_N"/>
</dbReference>
<dbReference type="PROSITE" id="PS00154">
    <property type="entry name" value="ATPASE_E1_E2"/>
    <property type="match status" value="1"/>
</dbReference>
<keyword evidence="7" id="KW-0067">ATP-binding</keyword>
<dbReference type="Pfam" id="PF00702">
    <property type="entry name" value="Hydrolase"/>
    <property type="match status" value="1"/>
</dbReference>
<evidence type="ECO:0000313" key="17">
    <source>
        <dbReference type="EnsemblMetazoa" id="G23537.1:cds"/>
    </source>
</evidence>
<feature type="transmembrane region" description="Helical" evidence="14">
    <location>
        <begin position="843"/>
        <end position="861"/>
    </location>
</feature>
<evidence type="ECO:0000256" key="9">
    <source>
        <dbReference type="ARBA" id="ARBA00022967"/>
    </source>
</evidence>
<keyword evidence="8" id="KW-0460">Magnesium</keyword>
<evidence type="ECO:0000256" key="6">
    <source>
        <dbReference type="ARBA" id="ARBA00022741"/>
    </source>
</evidence>
<evidence type="ECO:0000256" key="3">
    <source>
        <dbReference type="ARBA" id="ARBA00022553"/>
    </source>
</evidence>
<keyword evidence="10 14" id="KW-1133">Transmembrane helix</keyword>
<keyword evidence="9" id="KW-1278">Translocase</keyword>
<evidence type="ECO:0000256" key="11">
    <source>
        <dbReference type="ARBA" id="ARBA00023136"/>
    </source>
</evidence>
<evidence type="ECO:0000256" key="13">
    <source>
        <dbReference type="SAM" id="MobiDB-lite"/>
    </source>
</evidence>
<evidence type="ECO:0000256" key="8">
    <source>
        <dbReference type="ARBA" id="ARBA00022842"/>
    </source>
</evidence>
<dbReference type="SFLD" id="SFLDG00002">
    <property type="entry name" value="C1.7:_P-type_atpase_like"/>
    <property type="match status" value="1"/>
</dbReference>